<evidence type="ECO:0000313" key="8">
    <source>
        <dbReference type="EMBL" id="NKF21487.1"/>
    </source>
</evidence>
<keyword evidence="9" id="KW-1185">Reference proteome</keyword>
<keyword evidence="8" id="KW-0255">Endonuclease</keyword>
<dbReference type="InterPro" id="IPR006674">
    <property type="entry name" value="HD_domain"/>
</dbReference>
<dbReference type="Proteomes" id="UP000653472">
    <property type="component" value="Unassembled WGS sequence"/>
</dbReference>
<dbReference type="EMBL" id="JAAVXB010000002">
    <property type="protein sequence ID" value="NKF21487.1"/>
    <property type="molecule type" value="Genomic_DNA"/>
</dbReference>
<keyword evidence="3" id="KW-0347">Helicase</keyword>
<dbReference type="Gene3D" id="1.10.3210.10">
    <property type="entry name" value="Hypothetical protein af1432"/>
    <property type="match status" value="1"/>
</dbReference>
<dbReference type="GO" id="GO:0004519">
    <property type="term" value="F:endonuclease activity"/>
    <property type="evidence" value="ECO:0007669"/>
    <property type="project" value="UniProtKB-KW"/>
</dbReference>
<gene>
    <name evidence="8" type="ORF">G7Y82_04090</name>
</gene>
<dbReference type="InterPro" id="IPR014001">
    <property type="entry name" value="Helicase_ATP-bd"/>
</dbReference>
<proteinExistence type="predicted"/>
<dbReference type="GO" id="GO:0003676">
    <property type="term" value="F:nucleic acid binding"/>
    <property type="evidence" value="ECO:0007669"/>
    <property type="project" value="InterPro"/>
</dbReference>
<comment type="caution">
    <text evidence="8">The sequence shown here is derived from an EMBL/GenBank/DDBJ whole genome shotgun (WGS) entry which is preliminary data.</text>
</comment>
<dbReference type="GO" id="GO:0004386">
    <property type="term" value="F:helicase activity"/>
    <property type="evidence" value="ECO:0007669"/>
    <property type="project" value="UniProtKB-KW"/>
</dbReference>
<dbReference type="GO" id="GO:0005524">
    <property type="term" value="F:ATP binding"/>
    <property type="evidence" value="ECO:0007669"/>
    <property type="project" value="UniProtKB-KW"/>
</dbReference>
<evidence type="ECO:0000313" key="9">
    <source>
        <dbReference type="Proteomes" id="UP000653472"/>
    </source>
</evidence>
<dbReference type="Pfam" id="PF01966">
    <property type="entry name" value="HD"/>
    <property type="match status" value="1"/>
</dbReference>
<evidence type="ECO:0000259" key="7">
    <source>
        <dbReference type="PROSITE" id="PS51643"/>
    </source>
</evidence>
<dbReference type="GO" id="GO:0016787">
    <property type="term" value="F:hydrolase activity"/>
    <property type="evidence" value="ECO:0007669"/>
    <property type="project" value="UniProtKB-KW"/>
</dbReference>
<dbReference type="InterPro" id="IPR054712">
    <property type="entry name" value="Cas3-like_dom"/>
</dbReference>
<organism evidence="8 9">
    <name type="scientific">Solimonas marina</name>
    <dbReference type="NCBI Taxonomy" id="2714601"/>
    <lineage>
        <taxon>Bacteria</taxon>
        <taxon>Pseudomonadati</taxon>
        <taxon>Pseudomonadota</taxon>
        <taxon>Gammaproteobacteria</taxon>
        <taxon>Nevskiales</taxon>
        <taxon>Nevskiaceae</taxon>
        <taxon>Solimonas</taxon>
    </lineage>
</organism>
<evidence type="ECO:0000256" key="1">
    <source>
        <dbReference type="ARBA" id="ARBA00022741"/>
    </source>
</evidence>
<dbReference type="NCBIfam" id="TIGR01596">
    <property type="entry name" value="cas3_HD"/>
    <property type="match status" value="1"/>
</dbReference>
<reference evidence="8" key="1">
    <citation type="submission" date="2020-03" db="EMBL/GenBank/DDBJ databases">
        <title>Solimonas marina sp. nov., isolated from deep seawater of the Pacific Ocean.</title>
        <authorList>
            <person name="Liu X."/>
            <person name="Lai Q."/>
            <person name="Sun F."/>
            <person name="Gai Y."/>
            <person name="Li G."/>
            <person name="Shao Z."/>
        </authorList>
    </citation>
    <scope>NUCLEOTIDE SEQUENCE</scope>
    <source>
        <strain evidence="8">C16B3</strain>
    </source>
</reference>
<keyword evidence="8" id="KW-0540">Nuclease</keyword>
<feature type="domain" description="HD Cas3-type" evidence="7">
    <location>
        <begin position="32"/>
        <end position="197"/>
    </location>
</feature>
<dbReference type="PROSITE" id="PS51192">
    <property type="entry name" value="HELICASE_ATP_BIND_1"/>
    <property type="match status" value="1"/>
</dbReference>
<dbReference type="AlphaFoldDB" id="A0A970B3P7"/>
<dbReference type="RefSeq" id="WP_168146750.1">
    <property type="nucleotide sequence ID" value="NZ_JAAVXB010000002.1"/>
</dbReference>
<keyword evidence="5" id="KW-0051">Antiviral defense</keyword>
<keyword evidence="4" id="KW-0067">ATP-binding</keyword>
<evidence type="ECO:0000259" key="6">
    <source>
        <dbReference type="PROSITE" id="PS51192"/>
    </source>
</evidence>
<dbReference type="SMART" id="SM00487">
    <property type="entry name" value="DEXDc"/>
    <property type="match status" value="1"/>
</dbReference>
<dbReference type="Pfam" id="PF00270">
    <property type="entry name" value="DEAD"/>
    <property type="match status" value="1"/>
</dbReference>
<dbReference type="Gene3D" id="3.40.50.300">
    <property type="entry name" value="P-loop containing nucleotide triphosphate hydrolases"/>
    <property type="match status" value="2"/>
</dbReference>
<keyword evidence="1" id="KW-0547">Nucleotide-binding</keyword>
<dbReference type="InterPro" id="IPR011545">
    <property type="entry name" value="DEAD/DEAH_box_helicase_dom"/>
</dbReference>
<feature type="domain" description="Helicase ATP-binding" evidence="6">
    <location>
        <begin position="253"/>
        <end position="445"/>
    </location>
</feature>
<name>A0A970B3P7_9GAMM</name>
<dbReference type="SUPFAM" id="SSF52540">
    <property type="entry name" value="P-loop containing nucleoside triphosphate hydrolases"/>
    <property type="match status" value="1"/>
</dbReference>
<dbReference type="InterPro" id="IPR006483">
    <property type="entry name" value="CRISPR-assoc_Cas3_HD"/>
</dbReference>
<protein>
    <submittedName>
        <fullName evidence="8">CRISPR-associated endonuclease Cas3</fullName>
    </submittedName>
</protein>
<sequence length="766" mass="84148">MGAGERGETASETRCCPSGVAAYYAHSTESPDRATWQPLAEHLINVARLSLDRAAPFGAGEMAFAAGLLHDLGKYTEEFQRRIAGDAIRVDHATRGAMLAVERYGVFGHLLAYAIAGHHAGLANGVEGQGTRERTVLRDRLRGIGLPSLAASWAREITPPELIAPPEKFQPRAERGAFQLAFLVRMLFSCLVDADYLDTEAFYDRVEGRASARTFPAPTLEALRARLTQYMGRFRGDSPVNAIRAEVLAQVRDKAPLDPGLFSLTVPTGGGKTLASLAFALDHAIRHGLRRVIFVIPFTSIVEQNAAVFRQALGNLGDAAVLEHHSAFVAAPPPKDQPDRYQAQEKLRLAMENWDAPIIVTTAVQFFESLFAAKPSQCRKLHSIAGSVVILDEAQTLPLKLLRPSVAAIDELARNYRCSVVLCTATQPALQAPKFEGGLENVRELAPEPSALFRRLARVRVRHAGVWDDARLTAEMRGREQVLCIVNNRRHARAVYQSMADLPGARHLTTLMCARHRSEVLAEIRSLLARGEPCRLVATSLIEAGVDVSFPCVLRAEAGLDSVAQAAGRCNRNGERPIELSEVLIFAPANDDWAPPPELGQFAQAARETLRRHADDPLSPAAIEAYFRTLYWQKGDRQLDAGALLDMLGASRAESLPMETLAAKYRMIDSVQKPLIVVYDAEVRKQVEALRYADKIGGIARRLQPYLVQVPERAYVALQSVGAIEAIAPEKWGEQFVILVNSDLYDKRYGLNADDAQNVPPEKLLW</sequence>
<dbReference type="PROSITE" id="PS51643">
    <property type="entry name" value="HD_CAS3"/>
    <property type="match status" value="1"/>
</dbReference>
<dbReference type="CDD" id="cd17930">
    <property type="entry name" value="DEXHc_cas3"/>
    <property type="match status" value="1"/>
</dbReference>
<dbReference type="GO" id="GO:0051607">
    <property type="term" value="P:defense response to virus"/>
    <property type="evidence" value="ECO:0007669"/>
    <property type="project" value="UniProtKB-KW"/>
</dbReference>
<evidence type="ECO:0000256" key="2">
    <source>
        <dbReference type="ARBA" id="ARBA00022801"/>
    </source>
</evidence>
<accession>A0A970B3P7</accession>
<keyword evidence="2" id="KW-0378">Hydrolase</keyword>
<evidence type="ECO:0000256" key="4">
    <source>
        <dbReference type="ARBA" id="ARBA00022840"/>
    </source>
</evidence>
<dbReference type="CDD" id="cd09641">
    <property type="entry name" value="Cas3''_I"/>
    <property type="match status" value="1"/>
</dbReference>
<dbReference type="SUPFAM" id="SSF109604">
    <property type="entry name" value="HD-domain/PDEase-like"/>
    <property type="match status" value="1"/>
</dbReference>
<dbReference type="InterPro" id="IPR027417">
    <property type="entry name" value="P-loop_NTPase"/>
</dbReference>
<evidence type="ECO:0000256" key="3">
    <source>
        <dbReference type="ARBA" id="ARBA00022806"/>
    </source>
</evidence>
<dbReference type="Pfam" id="PF22590">
    <property type="entry name" value="Cas3-like_C_2"/>
    <property type="match status" value="1"/>
</dbReference>
<evidence type="ECO:0000256" key="5">
    <source>
        <dbReference type="ARBA" id="ARBA00023118"/>
    </source>
</evidence>